<dbReference type="CDD" id="cd11063">
    <property type="entry name" value="CYP52"/>
    <property type="match status" value="1"/>
</dbReference>
<keyword evidence="6 8" id="KW-0408">Iron</keyword>
<evidence type="ECO:0000256" key="3">
    <source>
        <dbReference type="ARBA" id="ARBA00022617"/>
    </source>
</evidence>
<gene>
    <name evidence="10" type="ORF">R9X50_00335300</name>
</gene>
<dbReference type="Proteomes" id="UP001303373">
    <property type="component" value="Chromosome 4"/>
</dbReference>
<evidence type="ECO:0000256" key="6">
    <source>
        <dbReference type="ARBA" id="ARBA00023004"/>
    </source>
</evidence>
<comment type="similarity">
    <text evidence="2 9">Belongs to the cytochrome P450 family.</text>
</comment>
<dbReference type="PRINTS" id="PR00385">
    <property type="entry name" value="P450"/>
</dbReference>
<reference evidence="10 11" key="1">
    <citation type="submission" date="2023-11" db="EMBL/GenBank/DDBJ databases">
        <title>An acidophilic fungus is an integral part of prey digestion in a carnivorous sundew plant.</title>
        <authorList>
            <person name="Tsai I.J."/>
        </authorList>
    </citation>
    <scope>NUCLEOTIDE SEQUENCE [LARGE SCALE GENOMIC DNA]</scope>
    <source>
        <strain evidence="10">169a</strain>
    </source>
</reference>
<evidence type="ECO:0000256" key="2">
    <source>
        <dbReference type="ARBA" id="ARBA00010617"/>
    </source>
</evidence>
<dbReference type="PANTHER" id="PTHR24287">
    <property type="entry name" value="P450, PUTATIVE (EUROFUNG)-RELATED"/>
    <property type="match status" value="1"/>
</dbReference>
<dbReference type="EMBL" id="CP138583">
    <property type="protein sequence ID" value="WPH00524.1"/>
    <property type="molecule type" value="Genomic_DNA"/>
</dbReference>
<evidence type="ECO:0000256" key="9">
    <source>
        <dbReference type="RuleBase" id="RU000461"/>
    </source>
</evidence>
<dbReference type="PROSITE" id="PS00086">
    <property type="entry name" value="CYTOCHROME_P450"/>
    <property type="match status" value="1"/>
</dbReference>
<name>A0AAQ3R7D1_9PEZI</name>
<evidence type="ECO:0000313" key="10">
    <source>
        <dbReference type="EMBL" id="WPH00524.1"/>
    </source>
</evidence>
<dbReference type="AlphaFoldDB" id="A0AAQ3R7D1"/>
<evidence type="ECO:0000256" key="8">
    <source>
        <dbReference type="PIRSR" id="PIRSR602401-1"/>
    </source>
</evidence>
<comment type="cofactor">
    <cofactor evidence="1 8">
        <name>heme</name>
        <dbReference type="ChEBI" id="CHEBI:30413"/>
    </cofactor>
</comment>
<evidence type="ECO:0000256" key="7">
    <source>
        <dbReference type="ARBA" id="ARBA00023033"/>
    </source>
</evidence>
<dbReference type="GO" id="GO:0016705">
    <property type="term" value="F:oxidoreductase activity, acting on paired donors, with incorporation or reduction of molecular oxygen"/>
    <property type="evidence" value="ECO:0007669"/>
    <property type="project" value="InterPro"/>
</dbReference>
<dbReference type="GO" id="GO:0020037">
    <property type="term" value="F:heme binding"/>
    <property type="evidence" value="ECO:0007669"/>
    <property type="project" value="InterPro"/>
</dbReference>
<protein>
    <submittedName>
        <fullName evidence="10">Uncharacterized protein</fullName>
    </submittedName>
</protein>
<keyword evidence="4 8" id="KW-0479">Metal-binding</keyword>
<keyword evidence="11" id="KW-1185">Reference proteome</keyword>
<dbReference type="PRINTS" id="PR00463">
    <property type="entry name" value="EP450I"/>
</dbReference>
<dbReference type="GO" id="GO:0005506">
    <property type="term" value="F:iron ion binding"/>
    <property type="evidence" value="ECO:0007669"/>
    <property type="project" value="InterPro"/>
</dbReference>
<dbReference type="InterPro" id="IPR036396">
    <property type="entry name" value="Cyt_P450_sf"/>
</dbReference>
<keyword evidence="7 9" id="KW-0503">Monooxygenase</keyword>
<evidence type="ECO:0000256" key="1">
    <source>
        <dbReference type="ARBA" id="ARBA00001971"/>
    </source>
</evidence>
<organism evidence="10 11">
    <name type="scientific">Acrodontium crateriforme</name>
    <dbReference type="NCBI Taxonomy" id="150365"/>
    <lineage>
        <taxon>Eukaryota</taxon>
        <taxon>Fungi</taxon>
        <taxon>Dikarya</taxon>
        <taxon>Ascomycota</taxon>
        <taxon>Pezizomycotina</taxon>
        <taxon>Dothideomycetes</taxon>
        <taxon>Dothideomycetidae</taxon>
        <taxon>Mycosphaerellales</taxon>
        <taxon>Teratosphaeriaceae</taxon>
        <taxon>Acrodontium</taxon>
    </lineage>
</organism>
<dbReference type="Gene3D" id="1.10.630.10">
    <property type="entry name" value="Cytochrome P450"/>
    <property type="match status" value="1"/>
</dbReference>
<keyword evidence="5 9" id="KW-0560">Oxidoreductase</keyword>
<dbReference type="InterPro" id="IPR001128">
    <property type="entry name" value="Cyt_P450"/>
</dbReference>
<dbReference type="PANTHER" id="PTHR24287:SF1">
    <property type="entry name" value="P450, PUTATIVE (EUROFUNG)-RELATED"/>
    <property type="match status" value="1"/>
</dbReference>
<sequence>MQSTILLVIWGAVAYGIFQIASRIIANRRHAEKAKEWKCQEPPHYPDCGFLGLKHLKYMQDADKKRLFPDMMVDRQRFMSELHGRECSTFTFSVLGQKMLFTSDPKNIQAMLATKFDDFGVGESRRGNMTVSIGDGIFVQDGKAWEHSRGLLRPNFVRDQVSDLDMEERHMKNLLKVLKTDSEGWTAITDIQTLFFRFTIDSATDFLFGDSVESQLAEADDVSLRPQNDRETSDEKSFSFNFDAAQRHLAARFRLGDMYWMHNPKDFKENNKIINDFIKRYVNIALKKRSEEKKVEEGHGDKKHYVFVEAIAEQTQDPEEIRGQLLNILLAGRDTTASLLSWLFHELLRHPEVFEKLRSTIIEEFGTFENPRNISFASLKGCQYLQNTLSETLRVWTTVPGNGRRTNKDTMLPRGGGPDGESPVYLRAQSDALYSTHVMHRRKDLWGEDADQFKPERFQGRRPGWEFLPFNGGPRICIGQQFALTEAAYVIVRLLQRFDRIDATGQEVEEVVTSNLTLTSAPGKNVHLRFHAAKE</sequence>
<feature type="binding site" description="axial binding residue" evidence="8">
    <location>
        <position position="477"/>
    </location>
    <ligand>
        <name>heme</name>
        <dbReference type="ChEBI" id="CHEBI:30413"/>
    </ligand>
    <ligandPart>
        <name>Fe</name>
        <dbReference type="ChEBI" id="CHEBI:18248"/>
    </ligandPart>
</feature>
<dbReference type="InterPro" id="IPR047146">
    <property type="entry name" value="Cyt_P450_E_CYP52_fungi"/>
</dbReference>
<dbReference type="Pfam" id="PF00067">
    <property type="entry name" value="p450"/>
    <property type="match status" value="1"/>
</dbReference>
<evidence type="ECO:0000256" key="5">
    <source>
        <dbReference type="ARBA" id="ARBA00023002"/>
    </source>
</evidence>
<keyword evidence="3 8" id="KW-0349">Heme</keyword>
<dbReference type="InterPro" id="IPR017972">
    <property type="entry name" value="Cyt_P450_CS"/>
</dbReference>
<accession>A0AAQ3R7D1</accession>
<proteinExistence type="inferred from homology"/>
<dbReference type="GO" id="GO:0004497">
    <property type="term" value="F:monooxygenase activity"/>
    <property type="evidence" value="ECO:0007669"/>
    <property type="project" value="UniProtKB-KW"/>
</dbReference>
<dbReference type="InterPro" id="IPR002401">
    <property type="entry name" value="Cyt_P450_E_grp-I"/>
</dbReference>
<evidence type="ECO:0000256" key="4">
    <source>
        <dbReference type="ARBA" id="ARBA00022723"/>
    </source>
</evidence>
<evidence type="ECO:0000313" key="11">
    <source>
        <dbReference type="Proteomes" id="UP001303373"/>
    </source>
</evidence>
<dbReference type="SUPFAM" id="SSF48264">
    <property type="entry name" value="Cytochrome P450"/>
    <property type="match status" value="1"/>
</dbReference>